<evidence type="ECO:0000313" key="7">
    <source>
        <dbReference type="Proteomes" id="UP000242957"/>
    </source>
</evidence>
<sequence length="161" mass="17627">MSIALRIGVIADTHNLLRPEALAALRDCDRLLHLGDIGKPEILATLRELAPLEVVRGNNDRDAWADDIPETLTLEIGGKRLYLIHDLKQLPIDPRAEGIDVVLAGHSHKPLHEVRDGVLYLNPGSAGPRRFKLPISLAILRIGDGRIEAELIDLIGAAKET</sequence>
<dbReference type="PROSITE" id="PS01269">
    <property type="entry name" value="UPF0025"/>
    <property type="match status" value="1"/>
</dbReference>
<dbReference type="Gene3D" id="3.60.21.10">
    <property type="match status" value="1"/>
</dbReference>
<dbReference type="OrthoDB" id="9785951at2"/>
<dbReference type="SUPFAM" id="SSF56300">
    <property type="entry name" value="Metallo-dependent phosphatases"/>
    <property type="match status" value="1"/>
</dbReference>
<evidence type="ECO:0000259" key="5">
    <source>
        <dbReference type="Pfam" id="PF12850"/>
    </source>
</evidence>
<evidence type="ECO:0000313" key="6">
    <source>
        <dbReference type="EMBL" id="SDO52249.1"/>
    </source>
</evidence>
<dbReference type="EMBL" id="FNIJ01000012">
    <property type="protein sequence ID" value="SDO52249.1"/>
    <property type="molecule type" value="Genomic_DNA"/>
</dbReference>
<dbReference type="InterPro" id="IPR029052">
    <property type="entry name" value="Metallo-depent_PP-like"/>
</dbReference>
<gene>
    <name evidence="6" type="ORF">SAMN05216193_11287</name>
</gene>
<keyword evidence="3" id="KW-0378">Hydrolase</keyword>
<evidence type="ECO:0000256" key="3">
    <source>
        <dbReference type="ARBA" id="ARBA00022801"/>
    </source>
</evidence>
<dbReference type="InterPro" id="IPR024654">
    <property type="entry name" value="Calcineurin-like_PHP_lpxH"/>
</dbReference>
<dbReference type="GO" id="GO:0046872">
    <property type="term" value="F:metal ion binding"/>
    <property type="evidence" value="ECO:0007669"/>
    <property type="project" value="UniProtKB-KW"/>
</dbReference>
<comment type="similarity">
    <text evidence="1 4">Belongs to the metallophosphoesterase superfamily. YfcE family.</text>
</comment>
<proteinExistence type="inferred from homology"/>
<reference evidence="7" key="1">
    <citation type="submission" date="2016-10" db="EMBL/GenBank/DDBJ databases">
        <authorList>
            <person name="Varghese N."/>
            <person name="Submissions S."/>
        </authorList>
    </citation>
    <scope>NUCLEOTIDE SEQUENCE [LARGE SCALE GENOMIC DNA]</scope>
    <source>
        <strain evidence="7">JCM 21621</strain>
    </source>
</reference>
<evidence type="ECO:0000256" key="1">
    <source>
        <dbReference type="ARBA" id="ARBA00008950"/>
    </source>
</evidence>
<organism evidence="6 7">
    <name type="scientific">Pseudomonas jinjuensis</name>
    <dbReference type="NCBI Taxonomy" id="198616"/>
    <lineage>
        <taxon>Bacteria</taxon>
        <taxon>Pseudomonadati</taxon>
        <taxon>Pseudomonadota</taxon>
        <taxon>Gammaproteobacteria</taxon>
        <taxon>Pseudomonadales</taxon>
        <taxon>Pseudomonadaceae</taxon>
        <taxon>Pseudomonas</taxon>
    </lineage>
</organism>
<dbReference type="STRING" id="198616.SAMN05216193_11287"/>
<dbReference type="AlphaFoldDB" id="A0A1H0K8M8"/>
<dbReference type="Proteomes" id="UP000242957">
    <property type="component" value="Unassembled WGS sequence"/>
</dbReference>
<dbReference type="NCBIfam" id="TIGR00040">
    <property type="entry name" value="yfcE"/>
    <property type="match status" value="1"/>
</dbReference>
<dbReference type="InterPro" id="IPR000979">
    <property type="entry name" value="Phosphodiesterase_MJ0936/Vps29"/>
</dbReference>
<keyword evidence="7" id="KW-1185">Reference proteome</keyword>
<feature type="domain" description="Calcineurin-like phosphoesterase" evidence="5">
    <location>
        <begin position="5"/>
        <end position="143"/>
    </location>
</feature>
<dbReference type="InterPro" id="IPR020935">
    <property type="entry name" value="PdiEstase_YfcE_CS"/>
</dbReference>
<dbReference type="RefSeq" id="WP_084311685.1">
    <property type="nucleotide sequence ID" value="NZ_FNIJ01000012.1"/>
</dbReference>
<protein>
    <recommendedName>
        <fullName evidence="4">Phosphoesterase</fullName>
        <ecNumber evidence="4">3.1.4.-</ecNumber>
    </recommendedName>
</protein>
<evidence type="ECO:0000256" key="4">
    <source>
        <dbReference type="RuleBase" id="RU362039"/>
    </source>
</evidence>
<name>A0A1H0K8M8_9PSED</name>
<accession>A0A1H0K8M8</accession>
<evidence type="ECO:0000256" key="2">
    <source>
        <dbReference type="ARBA" id="ARBA00022723"/>
    </source>
</evidence>
<dbReference type="EC" id="3.1.4.-" evidence="4"/>
<comment type="cofactor">
    <cofactor evidence="4">
        <name>a divalent metal cation</name>
        <dbReference type="ChEBI" id="CHEBI:60240"/>
    </cofactor>
</comment>
<keyword evidence="2 4" id="KW-0479">Metal-binding</keyword>
<dbReference type="Pfam" id="PF12850">
    <property type="entry name" value="Metallophos_2"/>
    <property type="match status" value="1"/>
</dbReference>
<dbReference type="GO" id="GO:0016787">
    <property type="term" value="F:hydrolase activity"/>
    <property type="evidence" value="ECO:0007669"/>
    <property type="project" value="UniProtKB-UniRule"/>
</dbReference>
<dbReference type="PANTHER" id="PTHR11124">
    <property type="entry name" value="VACUOLAR SORTING PROTEIN VPS29"/>
    <property type="match status" value="1"/>
</dbReference>